<sequence length="48" mass="5595">MTKGSTVTGQSYLTLDQLYLKPPTLFRDDPKKFRLGFPFLCFYGLNFK</sequence>
<reference evidence="1" key="1">
    <citation type="submission" date="2013-05" db="EMBL/GenBank/DDBJ databases">
        <authorList>
            <person name="Yim A.K.Y."/>
            <person name="Chan T.F."/>
            <person name="Ji K.M."/>
            <person name="Liu X.Y."/>
            <person name="Zhou J.W."/>
            <person name="Li R.Q."/>
            <person name="Yang K.Y."/>
            <person name="Li J."/>
            <person name="Li M."/>
            <person name="Law P.T.W."/>
            <person name="Wu Y.L."/>
            <person name="Cai Z.L."/>
            <person name="Qin H."/>
            <person name="Bao Y."/>
            <person name="Leung R.K.K."/>
            <person name="Ng P.K.S."/>
            <person name="Zou J."/>
            <person name="Zhong X.J."/>
            <person name="Ran P.X."/>
            <person name="Zhong N.S."/>
            <person name="Liu Z.G."/>
            <person name="Tsui S.K.W."/>
        </authorList>
    </citation>
    <scope>NUCLEOTIDE SEQUENCE</scope>
    <source>
        <strain evidence="1">Derf</strain>
        <tissue evidence="1">Whole organism</tissue>
    </source>
</reference>
<name>A0A922ICY2_DERFA</name>
<organism evidence="1 2">
    <name type="scientific">Dermatophagoides farinae</name>
    <name type="common">American house dust mite</name>
    <dbReference type="NCBI Taxonomy" id="6954"/>
    <lineage>
        <taxon>Eukaryota</taxon>
        <taxon>Metazoa</taxon>
        <taxon>Ecdysozoa</taxon>
        <taxon>Arthropoda</taxon>
        <taxon>Chelicerata</taxon>
        <taxon>Arachnida</taxon>
        <taxon>Acari</taxon>
        <taxon>Acariformes</taxon>
        <taxon>Sarcoptiformes</taxon>
        <taxon>Astigmata</taxon>
        <taxon>Psoroptidia</taxon>
        <taxon>Analgoidea</taxon>
        <taxon>Pyroglyphidae</taxon>
        <taxon>Dermatophagoidinae</taxon>
        <taxon>Dermatophagoides</taxon>
    </lineage>
</organism>
<dbReference type="AlphaFoldDB" id="A0A922ICY2"/>
<evidence type="ECO:0000313" key="1">
    <source>
        <dbReference type="EMBL" id="KAH9528051.1"/>
    </source>
</evidence>
<dbReference type="Proteomes" id="UP000790347">
    <property type="component" value="Unassembled WGS sequence"/>
</dbReference>
<keyword evidence="2" id="KW-1185">Reference proteome</keyword>
<accession>A0A922ICY2</accession>
<gene>
    <name evidence="1" type="ORF">DERF_002025</name>
</gene>
<evidence type="ECO:0000313" key="2">
    <source>
        <dbReference type="Proteomes" id="UP000790347"/>
    </source>
</evidence>
<reference evidence="1" key="2">
    <citation type="journal article" date="2022" name="Res Sq">
        <title>Comparative Genomics Reveals Insights into the Divergent Evolution of Astigmatic Mites and Household Pest Adaptations.</title>
        <authorList>
            <person name="Xiong Q."/>
            <person name="Wan A.T.-Y."/>
            <person name="Liu X.-Y."/>
            <person name="Fung C.S.-H."/>
            <person name="Xiao X."/>
            <person name="Malainual N."/>
            <person name="Hou J."/>
            <person name="Wang L."/>
            <person name="Wang M."/>
            <person name="Yang K."/>
            <person name="Cui Y."/>
            <person name="Leung E."/>
            <person name="Nong W."/>
            <person name="Shin S.-K."/>
            <person name="Au S."/>
            <person name="Jeong K.Y."/>
            <person name="Chew F.T."/>
            <person name="Hui J."/>
            <person name="Leung T.F."/>
            <person name="Tungtrongchitr A."/>
            <person name="Zhong N."/>
            <person name="Liu Z."/>
            <person name="Tsui S."/>
        </authorList>
    </citation>
    <scope>NUCLEOTIDE SEQUENCE</scope>
    <source>
        <strain evidence="1">Derf</strain>
        <tissue evidence="1">Whole organism</tissue>
    </source>
</reference>
<comment type="caution">
    <text evidence="1">The sequence shown here is derived from an EMBL/GenBank/DDBJ whole genome shotgun (WGS) entry which is preliminary data.</text>
</comment>
<protein>
    <submittedName>
        <fullName evidence="1">Uncharacterized protein</fullName>
    </submittedName>
</protein>
<dbReference type="EMBL" id="ASGP02000001">
    <property type="protein sequence ID" value="KAH9528051.1"/>
    <property type="molecule type" value="Genomic_DNA"/>
</dbReference>
<proteinExistence type="predicted"/>